<dbReference type="CDD" id="cd07571">
    <property type="entry name" value="ALP_N-acyl_transferase"/>
    <property type="match status" value="1"/>
</dbReference>
<accession>A9BBQ8</accession>
<proteinExistence type="inferred from homology"/>
<evidence type="ECO:0000256" key="2">
    <source>
        <dbReference type="ARBA" id="ARBA00022475"/>
    </source>
</evidence>
<feature type="transmembrane region" description="Helical" evidence="8">
    <location>
        <begin position="12"/>
        <end position="39"/>
    </location>
</feature>
<feature type="transmembrane region" description="Helical" evidence="8">
    <location>
        <begin position="122"/>
        <end position="140"/>
    </location>
</feature>
<dbReference type="KEGG" id="pmj:P9211_13391"/>
<keyword evidence="7 8" id="KW-0012">Acyltransferase</keyword>
<dbReference type="HAMAP" id="MF_01148">
    <property type="entry name" value="Lnt"/>
    <property type="match status" value="1"/>
</dbReference>
<dbReference type="STRING" id="93059.P9211_13391"/>
<dbReference type="OrthoDB" id="9804277at2"/>
<evidence type="ECO:0000256" key="8">
    <source>
        <dbReference type="HAMAP-Rule" id="MF_01148"/>
    </source>
</evidence>
<dbReference type="InterPro" id="IPR004563">
    <property type="entry name" value="Apolipo_AcylTrfase"/>
</dbReference>
<dbReference type="PANTHER" id="PTHR38686:SF1">
    <property type="entry name" value="APOLIPOPROTEIN N-ACYLTRANSFERASE"/>
    <property type="match status" value="1"/>
</dbReference>
<dbReference type="RefSeq" id="WP_012195891.1">
    <property type="nucleotide sequence ID" value="NC_009976.1"/>
</dbReference>
<evidence type="ECO:0000256" key="5">
    <source>
        <dbReference type="ARBA" id="ARBA00022989"/>
    </source>
</evidence>
<dbReference type="GO" id="GO:0042158">
    <property type="term" value="P:lipoprotein biosynthetic process"/>
    <property type="evidence" value="ECO:0007669"/>
    <property type="project" value="UniProtKB-UniRule"/>
</dbReference>
<dbReference type="EC" id="2.3.1.269" evidence="8"/>
<protein>
    <recommendedName>
        <fullName evidence="8">Apolipoprotein N-acyltransferase</fullName>
        <shortName evidence="8">ALP N-acyltransferase</shortName>
        <ecNumber evidence="8">2.3.1.269</ecNumber>
    </recommendedName>
</protein>
<dbReference type="UniPathway" id="UPA00666"/>
<evidence type="ECO:0000256" key="6">
    <source>
        <dbReference type="ARBA" id="ARBA00023136"/>
    </source>
</evidence>
<keyword evidence="8" id="KW-0997">Cell inner membrane</keyword>
<feature type="transmembrane region" description="Helical" evidence="8">
    <location>
        <begin position="46"/>
        <end position="66"/>
    </location>
</feature>
<feature type="transmembrane region" description="Helical" evidence="8">
    <location>
        <begin position="160"/>
        <end position="184"/>
    </location>
</feature>
<dbReference type="InterPro" id="IPR036526">
    <property type="entry name" value="C-N_Hydrolase_sf"/>
</dbReference>
<dbReference type="PROSITE" id="PS50263">
    <property type="entry name" value="CN_HYDROLASE"/>
    <property type="match status" value="1"/>
</dbReference>
<dbReference type="Pfam" id="PF00795">
    <property type="entry name" value="CN_hydrolase"/>
    <property type="match status" value="1"/>
</dbReference>
<organism evidence="10 11">
    <name type="scientific">Prochlorococcus marinus (strain MIT 9211)</name>
    <dbReference type="NCBI Taxonomy" id="93059"/>
    <lineage>
        <taxon>Bacteria</taxon>
        <taxon>Bacillati</taxon>
        <taxon>Cyanobacteriota</taxon>
        <taxon>Cyanophyceae</taxon>
        <taxon>Synechococcales</taxon>
        <taxon>Prochlorococcaceae</taxon>
        <taxon>Prochlorococcus</taxon>
    </lineage>
</organism>
<evidence type="ECO:0000256" key="4">
    <source>
        <dbReference type="ARBA" id="ARBA00022692"/>
    </source>
</evidence>
<dbReference type="AlphaFoldDB" id="A9BBQ8"/>
<reference evidence="10 11" key="1">
    <citation type="journal article" date="2007" name="PLoS Genet.">
        <title>Patterns and implications of gene gain and loss in the evolution of Prochlorococcus.</title>
        <authorList>
            <person name="Kettler G.C."/>
            <person name="Martiny A.C."/>
            <person name="Huang K."/>
            <person name="Zucker J."/>
            <person name="Coleman M.L."/>
            <person name="Rodrigue S."/>
            <person name="Chen F."/>
            <person name="Lapidus A."/>
            <person name="Ferriera S."/>
            <person name="Johnson J."/>
            <person name="Steglich C."/>
            <person name="Church G.M."/>
            <person name="Richardson P."/>
            <person name="Chisholm S.W."/>
        </authorList>
    </citation>
    <scope>NUCLEOTIDE SEQUENCE [LARGE SCALE GENOMIC DNA]</scope>
    <source>
        <strain evidence="11">MIT 9211</strain>
    </source>
</reference>
<dbReference type="Proteomes" id="UP000000788">
    <property type="component" value="Chromosome"/>
</dbReference>
<keyword evidence="10" id="KW-0449">Lipoprotein</keyword>
<name>A9BBQ8_PROM4</name>
<dbReference type="InterPro" id="IPR003010">
    <property type="entry name" value="C-N_Hydrolase"/>
</dbReference>
<comment type="subcellular location">
    <subcellularLocation>
        <location evidence="8">Cell inner membrane</location>
        <topology evidence="8">Multi-pass membrane protein</topology>
    </subcellularLocation>
    <subcellularLocation>
        <location evidence="1">Cell membrane</location>
        <topology evidence="1">Multi-pass membrane protein</topology>
    </subcellularLocation>
</comment>
<dbReference type="GO" id="GO:0005886">
    <property type="term" value="C:plasma membrane"/>
    <property type="evidence" value="ECO:0007669"/>
    <property type="project" value="UniProtKB-SubCell"/>
</dbReference>
<comment type="pathway">
    <text evidence="8">Protein modification; lipoprotein biosynthesis (N-acyl transfer).</text>
</comment>
<keyword evidence="11" id="KW-1185">Reference proteome</keyword>
<dbReference type="HOGENOM" id="CLU_019563_1_0_3"/>
<evidence type="ECO:0000256" key="3">
    <source>
        <dbReference type="ARBA" id="ARBA00022679"/>
    </source>
</evidence>
<keyword evidence="5 8" id="KW-1133">Transmembrane helix</keyword>
<evidence type="ECO:0000313" key="11">
    <source>
        <dbReference type="Proteomes" id="UP000000788"/>
    </source>
</evidence>
<feature type="domain" description="CN hydrolase" evidence="9">
    <location>
        <begin position="232"/>
        <end position="458"/>
    </location>
</feature>
<dbReference type="SUPFAM" id="SSF56317">
    <property type="entry name" value="Carbon-nitrogen hydrolase"/>
    <property type="match status" value="1"/>
</dbReference>
<keyword evidence="6 8" id="KW-0472">Membrane</keyword>
<dbReference type="GO" id="GO:0016410">
    <property type="term" value="F:N-acyltransferase activity"/>
    <property type="evidence" value="ECO:0007669"/>
    <property type="project" value="UniProtKB-UniRule"/>
</dbReference>
<dbReference type="EMBL" id="CP000878">
    <property type="protein sequence ID" value="ABX09270.1"/>
    <property type="molecule type" value="Genomic_DNA"/>
</dbReference>
<evidence type="ECO:0000313" key="10">
    <source>
        <dbReference type="EMBL" id="ABX09270.1"/>
    </source>
</evidence>
<keyword evidence="3 8" id="KW-0808">Transferase</keyword>
<keyword evidence="4 8" id="KW-0812">Transmembrane</keyword>
<keyword evidence="2 8" id="KW-1003">Cell membrane</keyword>
<evidence type="ECO:0000256" key="7">
    <source>
        <dbReference type="ARBA" id="ARBA00023315"/>
    </source>
</evidence>
<comment type="function">
    <text evidence="8">Catalyzes the phospholipid dependent N-acylation of the N-terminal cysteine of apolipoprotein, the last step in lipoprotein maturation.</text>
</comment>
<comment type="similarity">
    <text evidence="8">Belongs to the CN hydrolase family. Apolipoprotein N-acyltransferase subfamily.</text>
</comment>
<comment type="catalytic activity">
    <reaction evidence="8">
        <text>N-terminal S-1,2-diacyl-sn-glyceryl-L-cysteinyl-[lipoprotein] + a glycerophospholipid = N-acyl-S-1,2-diacyl-sn-glyceryl-L-cysteinyl-[lipoprotein] + a 2-acyl-sn-glycero-3-phospholipid + H(+)</text>
        <dbReference type="Rhea" id="RHEA:48228"/>
        <dbReference type="Rhea" id="RHEA-COMP:14681"/>
        <dbReference type="Rhea" id="RHEA-COMP:14684"/>
        <dbReference type="ChEBI" id="CHEBI:15378"/>
        <dbReference type="ChEBI" id="CHEBI:136912"/>
        <dbReference type="ChEBI" id="CHEBI:140656"/>
        <dbReference type="ChEBI" id="CHEBI:140657"/>
        <dbReference type="ChEBI" id="CHEBI:140660"/>
        <dbReference type="EC" id="2.3.1.269"/>
    </reaction>
</comment>
<dbReference type="eggNOG" id="COG0815">
    <property type="taxonomic scope" value="Bacteria"/>
</dbReference>
<sequence>MITDKYSTFLRAGFGGILAGVGLSQGGILLMPLAIAFLWSSSRFPLAGSIWGAVAVLISHRWLLALHPLMWMGVSQPFSLFITISIWLFCGLLGAFLSALWCWLGRLNFLVDARNGCFKRKFLYAFVLSACWGLGENVLAQSPLLWVGISSSLLPGDRLLAGLSSWFGSSGLTTVQFLVGWWLWQTGILFKSQNNWQRFFSFGLAALVFAHLFGWALLEKEIFSSSKAVAIWQSAIPTREKFSIDQLRRLPFSLEQALKEANVLGASFMVAPEGTLPIGQELLSPAQIPLLSGGFRADKGNQRSSLLVFKKDQTTFTDFVDKYRLVPLGEWIPPLPGLSIPGLSSIGGIEPGESSRLLIWDGPPIAVAICYEITNGNGLSKAVKDGAQWILAIANLDPYPISLQKQFLALAQMRSIESARDLITVSNTGPSTMISADGSITPVIPPFKQKVGLASLHFSEKITPYVRWGEKPLIVFLIAGIFGLFFLEPKA</sequence>
<feature type="transmembrane region" description="Helical" evidence="8">
    <location>
        <begin position="78"/>
        <end position="101"/>
    </location>
</feature>
<evidence type="ECO:0000256" key="1">
    <source>
        <dbReference type="ARBA" id="ARBA00004651"/>
    </source>
</evidence>
<gene>
    <name evidence="8 10" type="primary">lnt</name>
    <name evidence="10" type="ordered locus">P9211_13391</name>
</gene>
<evidence type="ECO:0000259" key="9">
    <source>
        <dbReference type="PROSITE" id="PS50263"/>
    </source>
</evidence>
<dbReference type="Gene3D" id="3.60.110.10">
    <property type="entry name" value="Carbon-nitrogen hydrolase"/>
    <property type="match status" value="1"/>
</dbReference>
<dbReference type="PANTHER" id="PTHR38686">
    <property type="entry name" value="APOLIPOPROTEIN N-ACYLTRANSFERASE"/>
    <property type="match status" value="1"/>
</dbReference>
<feature type="transmembrane region" description="Helical" evidence="8">
    <location>
        <begin position="196"/>
        <end position="218"/>
    </location>
</feature>